<accession>A0A1I6L8W4</accession>
<dbReference type="Proteomes" id="UP000199062">
    <property type="component" value="Unassembled WGS sequence"/>
</dbReference>
<proteinExistence type="predicted"/>
<dbReference type="RefSeq" id="WP_089816651.1">
    <property type="nucleotide sequence ID" value="NZ_FOZK01000002.1"/>
</dbReference>
<keyword evidence="2" id="KW-1185">Reference proteome</keyword>
<evidence type="ECO:0000313" key="1">
    <source>
        <dbReference type="EMBL" id="SFR99897.1"/>
    </source>
</evidence>
<evidence type="ECO:0000313" key="2">
    <source>
        <dbReference type="Proteomes" id="UP000199062"/>
    </source>
</evidence>
<protein>
    <submittedName>
        <fullName evidence="1">Uncharacterized protein</fullName>
    </submittedName>
</protein>
<name>A0A1I6L8W4_9EURY</name>
<dbReference type="EMBL" id="FOZK01000002">
    <property type="protein sequence ID" value="SFR99897.1"/>
    <property type="molecule type" value="Genomic_DNA"/>
</dbReference>
<sequence length="316" mass="35332">MPARWSRRRTLTALAALPATSLAGCTALQSYDEDDEQREYSLHVRDLDEPLAEHLLWSPDEIESSWDELEAEARRGAIEDGRYTTYGYSAINDEGEYTAYEGSYYRLSVVVTGEKSIDRDVLRLRWVGDEDDEDVPEADVAVEDLPDVDSNAAMIAYFAARGREHGVGAPDELTEHGGYVYRQNTASESVLVPDPEYETVSTHGTVLRVDASVERIREPAYSVVATELGDSMAEYADAVDGAQLDVRLSESDLSEEQRRMFLRATGDGYAETAPLDEPFADLLDALDVDDVDDGVARKYLRYDGRDYQHELYVNTV</sequence>
<gene>
    <name evidence="1" type="ORF">SAMN05216559_2278</name>
</gene>
<dbReference type="AlphaFoldDB" id="A0A1I6L8W4"/>
<dbReference type="OrthoDB" id="313493at2157"/>
<dbReference type="PROSITE" id="PS51257">
    <property type="entry name" value="PROKAR_LIPOPROTEIN"/>
    <property type="match status" value="1"/>
</dbReference>
<organism evidence="1 2">
    <name type="scientific">Halomicrobium zhouii</name>
    <dbReference type="NCBI Taxonomy" id="767519"/>
    <lineage>
        <taxon>Archaea</taxon>
        <taxon>Methanobacteriati</taxon>
        <taxon>Methanobacteriota</taxon>
        <taxon>Stenosarchaea group</taxon>
        <taxon>Halobacteria</taxon>
        <taxon>Halobacteriales</taxon>
        <taxon>Haloarculaceae</taxon>
        <taxon>Halomicrobium</taxon>
    </lineage>
</organism>
<reference evidence="1 2" key="1">
    <citation type="submission" date="2016-10" db="EMBL/GenBank/DDBJ databases">
        <authorList>
            <person name="de Groot N.N."/>
        </authorList>
    </citation>
    <scope>NUCLEOTIDE SEQUENCE [LARGE SCALE GENOMIC DNA]</scope>
    <source>
        <strain evidence="1 2">CGMCC 1.10457</strain>
    </source>
</reference>